<dbReference type="Pfam" id="PF20990">
    <property type="entry name" value="DUF2207_C"/>
    <property type="match status" value="1"/>
</dbReference>
<feature type="transmembrane region" description="Helical" evidence="2">
    <location>
        <begin position="420"/>
        <end position="440"/>
    </location>
</feature>
<evidence type="ECO:0000313" key="6">
    <source>
        <dbReference type="EMBL" id="PRO67266.1"/>
    </source>
</evidence>
<comment type="caution">
    <text evidence="6">The sequence shown here is derived from an EMBL/GenBank/DDBJ whole genome shotgun (WGS) entry which is preliminary data.</text>
</comment>
<feature type="chain" id="PRO_5015182948" description="DUF2207 domain-containing protein" evidence="3">
    <location>
        <begin position="25"/>
        <end position="568"/>
    </location>
</feature>
<keyword evidence="2" id="KW-0472">Membrane</keyword>
<reference evidence="6 7" key="1">
    <citation type="submission" date="2018-03" db="EMBL/GenBank/DDBJ databases">
        <title>Bacillus urumqiensis sp. nov., a moderately haloalkaliphilic bacterium isolated from a salt lake.</title>
        <authorList>
            <person name="Zhao B."/>
            <person name="Liao Z."/>
        </authorList>
    </citation>
    <scope>NUCLEOTIDE SEQUENCE [LARGE SCALE GENOMIC DNA]</scope>
    <source>
        <strain evidence="6 7">BZ-SZ-XJ18</strain>
    </source>
</reference>
<feature type="signal peptide" evidence="3">
    <location>
        <begin position="1"/>
        <end position="24"/>
    </location>
</feature>
<dbReference type="RefSeq" id="WP_105957650.1">
    <property type="nucleotide sequence ID" value="NZ_PVNS01000001.1"/>
</dbReference>
<feature type="domain" description="Predicted membrane protein YciQ-like C-terminal" evidence="5">
    <location>
        <begin position="274"/>
        <end position="458"/>
    </location>
</feature>
<keyword evidence="3" id="KW-0732">Signal</keyword>
<evidence type="ECO:0000256" key="3">
    <source>
        <dbReference type="SAM" id="SignalP"/>
    </source>
</evidence>
<protein>
    <recommendedName>
        <fullName evidence="8">DUF2207 domain-containing protein</fullName>
    </recommendedName>
</protein>
<organism evidence="6 7">
    <name type="scientific">Alkalicoccus urumqiensis</name>
    <name type="common">Bacillus urumqiensis</name>
    <dbReference type="NCBI Taxonomy" id="1548213"/>
    <lineage>
        <taxon>Bacteria</taxon>
        <taxon>Bacillati</taxon>
        <taxon>Bacillota</taxon>
        <taxon>Bacilli</taxon>
        <taxon>Bacillales</taxon>
        <taxon>Bacillaceae</taxon>
        <taxon>Alkalicoccus</taxon>
    </lineage>
</organism>
<evidence type="ECO:0000259" key="5">
    <source>
        <dbReference type="Pfam" id="PF20990"/>
    </source>
</evidence>
<gene>
    <name evidence="6" type="ORF">C6I21_01520</name>
</gene>
<accession>A0A2P6MLV4</accession>
<dbReference type="InterPro" id="IPR018702">
    <property type="entry name" value="DUF2207"/>
</dbReference>
<name>A0A2P6MLV4_ALKUR</name>
<evidence type="ECO:0000259" key="4">
    <source>
        <dbReference type="Pfam" id="PF09972"/>
    </source>
</evidence>
<feature type="region of interest" description="Disordered" evidence="1">
    <location>
        <begin position="536"/>
        <end position="568"/>
    </location>
</feature>
<proteinExistence type="predicted"/>
<dbReference type="EMBL" id="PVNS01000001">
    <property type="protein sequence ID" value="PRO67266.1"/>
    <property type="molecule type" value="Genomic_DNA"/>
</dbReference>
<dbReference type="AlphaFoldDB" id="A0A2P6MLV4"/>
<feature type="transmembrane region" description="Helical" evidence="2">
    <location>
        <begin position="395"/>
        <end position="414"/>
    </location>
</feature>
<feature type="domain" description="DUF2207" evidence="4">
    <location>
        <begin position="28"/>
        <end position="162"/>
    </location>
</feature>
<keyword evidence="2" id="KW-1133">Transmembrane helix</keyword>
<keyword evidence="2" id="KW-0812">Transmembrane</keyword>
<evidence type="ECO:0000313" key="7">
    <source>
        <dbReference type="Proteomes" id="UP000243650"/>
    </source>
</evidence>
<sequence length="568" mass="62101">MKTWMTALLTLLIALSVLPGPAQAFELTIPEAEIDAYLQEDGTVLVEEQFTYAFEGDFNGVVRTLNHPEDTSIRGLEAREDGEVVPIETVEEIEHRIQRPGEDETFTVALTYAIHDAMEKGPEAAEFYWAFFDSSNETAYESMTIRVHAPDMSEDTAALGYGAMADESGMEENAAAVFGPARVPDGEIGDVRAAFDAALFPEMDETTEENAFTAIAAEEERREEAAAAFADRQELLAGAAPFLIGGALLLLLVPLFIDWQRYRPYKKDAVSRTYEKGVPEQQVSLPAHIWYLRPQAGSEQLTAALLDLVRQGYAEQLGPDEYKLVRTEGMNEAERILSSLLFVELGRDETFTMSRMEEKLKDAETYNTFTSEKQKWASAVHNEVKQAGLHVPKKGLRLFLVLLGSILTAAAVSYGVHYLFIEMSVLIPLAIGSFAAALLYHPRTERGYRVKEEWKDYKEEVEAYTPSDWRALDADAQQTAFTFGLGLHLASVTKLSQTMPKMDTSAPMGQQLQPEGIPLFIFAGLLTSSHFHHREASAAETHGASSGGGASIGGGTGVGGGGGGSGGF</sequence>
<feature type="compositionally biased region" description="Gly residues" evidence="1">
    <location>
        <begin position="545"/>
        <end position="568"/>
    </location>
</feature>
<dbReference type="OrthoDB" id="5507254at2"/>
<evidence type="ECO:0000256" key="1">
    <source>
        <dbReference type="SAM" id="MobiDB-lite"/>
    </source>
</evidence>
<dbReference type="InterPro" id="IPR048389">
    <property type="entry name" value="YciQ-like_C"/>
</dbReference>
<dbReference type="Proteomes" id="UP000243650">
    <property type="component" value="Unassembled WGS sequence"/>
</dbReference>
<keyword evidence="7" id="KW-1185">Reference proteome</keyword>
<evidence type="ECO:0000256" key="2">
    <source>
        <dbReference type="SAM" id="Phobius"/>
    </source>
</evidence>
<feature type="transmembrane region" description="Helical" evidence="2">
    <location>
        <begin position="235"/>
        <end position="257"/>
    </location>
</feature>
<evidence type="ECO:0008006" key="8">
    <source>
        <dbReference type="Google" id="ProtNLM"/>
    </source>
</evidence>
<dbReference type="Pfam" id="PF09972">
    <property type="entry name" value="DUF2207"/>
    <property type="match status" value="1"/>
</dbReference>